<feature type="region of interest" description="Disordered" evidence="1">
    <location>
        <begin position="89"/>
        <end position="113"/>
    </location>
</feature>
<dbReference type="Proteomes" id="UP000191518">
    <property type="component" value="Unassembled WGS sequence"/>
</dbReference>
<protein>
    <submittedName>
        <fullName evidence="2">Uncharacterized protein</fullName>
    </submittedName>
</protein>
<sequence>MSDSPFYPSSIQFPEVYEPLRSTNPDTASVPSSLQPVFEVVADADIGSDNGKEPTDVDKKPLEPPRLPVRTASPTSTALRAVLMQTRASLADEEKKHDEKVAPENNEVLRAKK</sequence>
<accession>A0A1V6S5S9</accession>
<proteinExistence type="predicted"/>
<comment type="caution">
    <text evidence="2">The sequence shown here is derived from an EMBL/GenBank/DDBJ whole genome shotgun (WGS) entry which is preliminary data.</text>
</comment>
<organism evidence="2 3">
    <name type="scientific">Penicillium vulpinum</name>
    <dbReference type="NCBI Taxonomy" id="29845"/>
    <lineage>
        <taxon>Eukaryota</taxon>
        <taxon>Fungi</taxon>
        <taxon>Dikarya</taxon>
        <taxon>Ascomycota</taxon>
        <taxon>Pezizomycotina</taxon>
        <taxon>Eurotiomycetes</taxon>
        <taxon>Eurotiomycetidae</taxon>
        <taxon>Eurotiales</taxon>
        <taxon>Aspergillaceae</taxon>
        <taxon>Penicillium</taxon>
    </lineage>
</organism>
<evidence type="ECO:0000256" key="1">
    <source>
        <dbReference type="SAM" id="MobiDB-lite"/>
    </source>
</evidence>
<dbReference type="EMBL" id="MDYP01000006">
    <property type="protein sequence ID" value="OQE09385.1"/>
    <property type="molecule type" value="Genomic_DNA"/>
</dbReference>
<evidence type="ECO:0000313" key="2">
    <source>
        <dbReference type="EMBL" id="OQE09385.1"/>
    </source>
</evidence>
<gene>
    <name evidence="2" type="ORF">PENVUL_c006G05907</name>
</gene>
<feature type="compositionally biased region" description="Basic and acidic residues" evidence="1">
    <location>
        <begin position="50"/>
        <end position="63"/>
    </location>
</feature>
<dbReference type="AlphaFoldDB" id="A0A1V6S5S9"/>
<evidence type="ECO:0000313" key="3">
    <source>
        <dbReference type="Proteomes" id="UP000191518"/>
    </source>
</evidence>
<name>A0A1V6S5S9_9EURO</name>
<keyword evidence="3" id="KW-1185">Reference proteome</keyword>
<dbReference type="OrthoDB" id="4363681at2759"/>
<feature type="region of interest" description="Disordered" evidence="1">
    <location>
        <begin position="44"/>
        <end position="76"/>
    </location>
</feature>
<feature type="compositionally biased region" description="Basic and acidic residues" evidence="1">
    <location>
        <begin position="90"/>
        <end position="113"/>
    </location>
</feature>
<reference evidence="3" key="1">
    <citation type="journal article" date="2017" name="Nat. Microbiol.">
        <title>Global analysis of biosynthetic gene clusters reveals vast potential of secondary metabolite production in Penicillium species.</title>
        <authorList>
            <person name="Nielsen J.C."/>
            <person name="Grijseels S."/>
            <person name="Prigent S."/>
            <person name="Ji B."/>
            <person name="Dainat J."/>
            <person name="Nielsen K.F."/>
            <person name="Frisvad J.C."/>
            <person name="Workman M."/>
            <person name="Nielsen J."/>
        </authorList>
    </citation>
    <scope>NUCLEOTIDE SEQUENCE [LARGE SCALE GENOMIC DNA]</scope>
    <source>
        <strain evidence="3">IBT 29486</strain>
    </source>
</reference>